<dbReference type="Proteomes" id="UP000675880">
    <property type="component" value="Unassembled WGS sequence"/>
</dbReference>
<gene>
    <name evidence="13" type="ORF">NSPZN2_40367</name>
</gene>
<dbReference type="CDD" id="cd11020">
    <property type="entry name" value="CuRO_1_CuNIR"/>
    <property type="match status" value="1"/>
</dbReference>
<evidence type="ECO:0000256" key="4">
    <source>
        <dbReference type="ARBA" id="ARBA00011233"/>
    </source>
</evidence>
<evidence type="ECO:0000259" key="12">
    <source>
        <dbReference type="Pfam" id="PF07732"/>
    </source>
</evidence>
<evidence type="ECO:0000256" key="8">
    <source>
        <dbReference type="ARBA" id="ARBA00022737"/>
    </source>
</evidence>
<comment type="cofactor">
    <cofactor evidence="1">
        <name>Cu(+)</name>
        <dbReference type="ChEBI" id="CHEBI:49552"/>
    </cofactor>
</comment>
<dbReference type="Pfam" id="PF07732">
    <property type="entry name" value="Cu-oxidase_3"/>
    <property type="match status" value="1"/>
</dbReference>
<evidence type="ECO:0000256" key="6">
    <source>
        <dbReference type="ARBA" id="ARBA00017290"/>
    </source>
</evidence>
<accession>A0ABM8RUP4</accession>
<evidence type="ECO:0000313" key="14">
    <source>
        <dbReference type="Proteomes" id="UP000675880"/>
    </source>
</evidence>
<reference evidence="13 14" key="1">
    <citation type="submission" date="2021-02" db="EMBL/GenBank/DDBJ databases">
        <authorList>
            <person name="Han P."/>
        </authorList>
    </citation>
    <scope>NUCLEOTIDE SEQUENCE [LARGE SCALE GENOMIC DNA]</scope>
    <source>
        <strain evidence="13">Candidatus Nitrospira sp. ZN2</strain>
    </source>
</reference>
<comment type="caution">
    <text evidence="13">The sequence shown here is derived from an EMBL/GenBank/DDBJ whole genome shotgun (WGS) entry which is preliminary data.</text>
</comment>
<dbReference type="EMBL" id="CAJNBJ010000017">
    <property type="protein sequence ID" value="CAE6772707.1"/>
    <property type="molecule type" value="Genomic_DNA"/>
</dbReference>
<evidence type="ECO:0000313" key="13">
    <source>
        <dbReference type="EMBL" id="CAE6772707.1"/>
    </source>
</evidence>
<dbReference type="Gene3D" id="2.60.40.420">
    <property type="entry name" value="Cupredoxins - blue copper proteins"/>
    <property type="match status" value="2"/>
</dbReference>
<keyword evidence="8" id="KW-0677">Repeat</keyword>
<evidence type="ECO:0000256" key="11">
    <source>
        <dbReference type="ARBA" id="ARBA00049340"/>
    </source>
</evidence>
<dbReference type="PRINTS" id="PR00695">
    <property type="entry name" value="CUNO2RDTASE"/>
</dbReference>
<dbReference type="SUPFAM" id="SSF49503">
    <property type="entry name" value="Cupredoxins"/>
    <property type="match status" value="2"/>
</dbReference>
<dbReference type="PANTHER" id="PTHR11709">
    <property type="entry name" value="MULTI-COPPER OXIDASE"/>
    <property type="match status" value="1"/>
</dbReference>
<dbReference type="GO" id="GO:0050421">
    <property type="term" value="F:nitrite reductase (NO-forming) activity"/>
    <property type="evidence" value="ECO:0007669"/>
    <property type="project" value="UniProtKB-EC"/>
</dbReference>
<dbReference type="CDD" id="cd04208">
    <property type="entry name" value="CuRO_2_CuNIR"/>
    <property type="match status" value="1"/>
</dbReference>
<evidence type="ECO:0000256" key="3">
    <source>
        <dbReference type="ARBA" id="ARBA00010609"/>
    </source>
</evidence>
<evidence type="ECO:0000256" key="5">
    <source>
        <dbReference type="ARBA" id="ARBA00011882"/>
    </source>
</evidence>
<proteinExistence type="inferred from homology"/>
<dbReference type="PANTHER" id="PTHR11709:SF394">
    <property type="entry name" value="FI03373P-RELATED"/>
    <property type="match status" value="1"/>
</dbReference>
<dbReference type="InterPro" id="IPR001287">
    <property type="entry name" value="NO2-reductase_Cu"/>
</dbReference>
<evidence type="ECO:0000256" key="2">
    <source>
        <dbReference type="ARBA" id="ARBA00001973"/>
    </source>
</evidence>
<comment type="catalytic activity">
    <reaction evidence="11">
        <text>nitric oxide + Fe(III)-[cytochrome c] + H2O = Fe(II)-[cytochrome c] + nitrite + 2 H(+)</text>
        <dbReference type="Rhea" id="RHEA:15233"/>
        <dbReference type="Rhea" id="RHEA-COMP:10350"/>
        <dbReference type="Rhea" id="RHEA-COMP:14399"/>
        <dbReference type="ChEBI" id="CHEBI:15377"/>
        <dbReference type="ChEBI" id="CHEBI:15378"/>
        <dbReference type="ChEBI" id="CHEBI:16301"/>
        <dbReference type="ChEBI" id="CHEBI:16480"/>
        <dbReference type="ChEBI" id="CHEBI:29033"/>
        <dbReference type="ChEBI" id="CHEBI:29034"/>
        <dbReference type="EC" id="1.7.2.1"/>
    </reaction>
</comment>
<sequence length="377" mass="40888">MSCFIADGLSMVQAEAQHSMTTNVDLRVKGSQALSESTELREADMQEQVGHNRQDRSRCKTASVLGLTLGMLASMALSVQAKTHDIQMTAVETDIVIDGGGEKYAAWTFNGQFPGPVVRVTEGDTINFTLTNPATNKNPHAMDFHAAEIDFLKNYRAVNAGESISFTFVAKKPGLFFYHCGAPPMIQHVARGMFGAIIVDPKDAKVWPKADREYVLVQSEYYKNPNDVQAMFDRKYDGIMFNGGIFKYHPFVTGGGKLDAKPGERVRIYFVNAGPNEFSSFHPIGEIWDNVYESGNPANNLKGVQTYVVGPGSAATFDVVVESAGAYPLVTHSLTGALRGAIAVLLAGPDAKPAPLMPMVPWELPASKTETTPPPGH</sequence>
<evidence type="ECO:0000256" key="7">
    <source>
        <dbReference type="ARBA" id="ARBA00022723"/>
    </source>
</evidence>
<feature type="domain" description="Plastocyanin-like" evidence="12">
    <location>
        <begin position="100"/>
        <end position="203"/>
    </location>
</feature>
<name>A0ABM8RUP4_9BACT</name>
<comment type="subunit">
    <text evidence="4">Homotrimer.</text>
</comment>
<evidence type="ECO:0000256" key="10">
    <source>
        <dbReference type="ARBA" id="ARBA00023008"/>
    </source>
</evidence>
<keyword evidence="14" id="KW-1185">Reference proteome</keyword>
<protein>
    <recommendedName>
        <fullName evidence="6">Copper-containing nitrite reductase</fullName>
        <ecNumber evidence="5">1.7.2.1</ecNumber>
    </recommendedName>
</protein>
<dbReference type="InterPro" id="IPR045087">
    <property type="entry name" value="Cu-oxidase_fam"/>
</dbReference>
<organism evidence="13 14">
    <name type="scientific">Nitrospira defluvii</name>
    <dbReference type="NCBI Taxonomy" id="330214"/>
    <lineage>
        <taxon>Bacteria</taxon>
        <taxon>Pseudomonadati</taxon>
        <taxon>Nitrospirota</taxon>
        <taxon>Nitrospiria</taxon>
        <taxon>Nitrospirales</taxon>
        <taxon>Nitrospiraceae</taxon>
        <taxon>Nitrospira</taxon>
    </lineage>
</organism>
<keyword evidence="9 13" id="KW-0560">Oxidoreductase</keyword>
<comment type="cofactor">
    <cofactor evidence="2">
        <name>Cu(2+)</name>
        <dbReference type="ChEBI" id="CHEBI:29036"/>
    </cofactor>
</comment>
<evidence type="ECO:0000256" key="9">
    <source>
        <dbReference type="ARBA" id="ARBA00023002"/>
    </source>
</evidence>
<comment type="similarity">
    <text evidence="3">Belongs to the multicopper oxidase family.</text>
</comment>
<dbReference type="InterPro" id="IPR008972">
    <property type="entry name" value="Cupredoxin"/>
</dbReference>
<dbReference type="InterPro" id="IPR011707">
    <property type="entry name" value="Cu-oxidase-like_N"/>
</dbReference>
<dbReference type="EC" id="1.7.2.1" evidence="5"/>
<keyword evidence="10" id="KW-0186">Copper</keyword>
<evidence type="ECO:0000256" key="1">
    <source>
        <dbReference type="ARBA" id="ARBA00001960"/>
    </source>
</evidence>
<keyword evidence="7" id="KW-0479">Metal-binding</keyword>